<dbReference type="Pfam" id="PF11807">
    <property type="entry name" value="UstYa"/>
    <property type="match status" value="1"/>
</dbReference>
<keyword evidence="6" id="KW-0843">Virulence</keyword>
<evidence type="ECO:0000313" key="11">
    <source>
        <dbReference type="EMBL" id="KAK4213822.1"/>
    </source>
</evidence>
<dbReference type="InterPro" id="IPR021765">
    <property type="entry name" value="UstYa-like"/>
</dbReference>
<dbReference type="PANTHER" id="PTHR33365:SF11">
    <property type="entry name" value="TAT PATHWAY SIGNAL SEQUENCE"/>
    <property type="match status" value="1"/>
</dbReference>
<dbReference type="GO" id="GO:0016491">
    <property type="term" value="F:oxidoreductase activity"/>
    <property type="evidence" value="ECO:0007669"/>
    <property type="project" value="UniProtKB-KW"/>
</dbReference>
<keyword evidence="8" id="KW-0325">Glycoprotein</keyword>
<evidence type="ECO:0000256" key="4">
    <source>
        <dbReference type="ARBA" id="ARBA00022989"/>
    </source>
</evidence>
<dbReference type="PANTHER" id="PTHR33365">
    <property type="entry name" value="YALI0B05434P"/>
    <property type="match status" value="1"/>
</dbReference>
<evidence type="ECO:0000256" key="3">
    <source>
        <dbReference type="ARBA" id="ARBA00022692"/>
    </source>
</evidence>
<reference evidence="11" key="2">
    <citation type="submission" date="2023-05" db="EMBL/GenBank/DDBJ databases">
        <authorList>
            <consortium name="Lawrence Berkeley National Laboratory"/>
            <person name="Steindorff A."/>
            <person name="Hensen N."/>
            <person name="Bonometti L."/>
            <person name="Westerberg I."/>
            <person name="Brannstrom I.O."/>
            <person name="Guillou S."/>
            <person name="Cros-Aarteil S."/>
            <person name="Calhoun S."/>
            <person name="Haridas S."/>
            <person name="Kuo A."/>
            <person name="Mondo S."/>
            <person name="Pangilinan J."/>
            <person name="Riley R."/>
            <person name="Labutti K."/>
            <person name="Andreopoulos B."/>
            <person name="Lipzen A."/>
            <person name="Chen C."/>
            <person name="Yanf M."/>
            <person name="Daum C."/>
            <person name="Ng V."/>
            <person name="Clum A."/>
            <person name="Ohm R."/>
            <person name="Martin F."/>
            <person name="Silar P."/>
            <person name="Natvig D."/>
            <person name="Lalanne C."/>
            <person name="Gautier V."/>
            <person name="Ament-Velasquez S.L."/>
            <person name="Kruys A."/>
            <person name="Hutchinson M.I."/>
            <person name="Powell A.J."/>
            <person name="Barry K."/>
            <person name="Miller A.N."/>
            <person name="Grigoriev I.V."/>
            <person name="Debuchy R."/>
            <person name="Gladieux P."/>
            <person name="Thoren M.H."/>
            <person name="Johannesson H."/>
        </authorList>
    </citation>
    <scope>NUCLEOTIDE SEQUENCE</scope>
    <source>
        <strain evidence="11">PSN293</strain>
    </source>
</reference>
<comment type="caution">
    <text evidence="11">The sequence shown here is derived from an EMBL/GenBank/DDBJ whole genome shotgun (WGS) entry which is preliminary data.</text>
</comment>
<name>A0AAN6YD25_9PEZI</name>
<evidence type="ECO:0000256" key="5">
    <source>
        <dbReference type="ARBA" id="ARBA00023002"/>
    </source>
</evidence>
<gene>
    <name evidence="11" type="ORF">QBC37DRAFT_422416</name>
</gene>
<evidence type="ECO:0000256" key="2">
    <source>
        <dbReference type="ARBA" id="ARBA00004685"/>
    </source>
</evidence>
<keyword evidence="5" id="KW-0560">Oxidoreductase</keyword>
<proteinExistence type="inferred from homology"/>
<reference evidence="11" key="1">
    <citation type="journal article" date="2023" name="Mol. Phylogenet. Evol.">
        <title>Genome-scale phylogeny and comparative genomics of the fungal order Sordariales.</title>
        <authorList>
            <person name="Hensen N."/>
            <person name="Bonometti L."/>
            <person name="Westerberg I."/>
            <person name="Brannstrom I.O."/>
            <person name="Guillou S."/>
            <person name="Cros-Aarteil S."/>
            <person name="Calhoun S."/>
            <person name="Haridas S."/>
            <person name="Kuo A."/>
            <person name="Mondo S."/>
            <person name="Pangilinan J."/>
            <person name="Riley R."/>
            <person name="LaButti K."/>
            <person name="Andreopoulos B."/>
            <person name="Lipzen A."/>
            <person name="Chen C."/>
            <person name="Yan M."/>
            <person name="Daum C."/>
            <person name="Ng V."/>
            <person name="Clum A."/>
            <person name="Steindorff A."/>
            <person name="Ohm R.A."/>
            <person name="Martin F."/>
            <person name="Silar P."/>
            <person name="Natvig D.O."/>
            <person name="Lalanne C."/>
            <person name="Gautier V."/>
            <person name="Ament-Velasquez S.L."/>
            <person name="Kruys A."/>
            <person name="Hutchinson M.I."/>
            <person name="Powell A.J."/>
            <person name="Barry K."/>
            <person name="Miller A.N."/>
            <person name="Grigoriev I.V."/>
            <person name="Debuchy R."/>
            <person name="Gladieux P."/>
            <person name="Hiltunen Thoren M."/>
            <person name="Johannesson H."/>
        </authorList>
    </citation>
    <scope>NUCLEOTIDE SEQUENCE</scope>
    <source>
        <strain evidence="11">PSN293</strain>
    </source>
</reference>
<dbReference type="Proteomes" id="UP001301769">
    <property type="component" value="Unassembled WGS sequence"/>
</dbReference>
<protein>
    <submittedName>
        <fullName evidence="11">Uncharacterized protein</fullName>
    </submittedName>
</protein>
<evidence type="ECO:0000256" key="7">
    <source>
        <dbReference type="ARBA" id="ARBA00023136"/>
    </source>
</evidence>
<comment type="pathway">
    <text evidence="2">Mycotoxin biosynthesis.</text>
</comment>
<evidence type="ECO:0000256" key="8">
    <source>
        <dbReference type="ARBA" id="ARBA00023180"/>
    </source>
</evidence>
<comment type="subcellular location">
    <subcellularLocation>
        <location evidence="1">Membrane</location>
        <topology evidence="1">Single-pass membrane protein</topology>
    </subcellularLocation>
</comment>
<keyword evidence="12" id="KW-1185">Reference proteome</keyword>
<evidence type="ECO:0000256" key="9">
    <source>
        <dbReference type="ARBA" id="ARBA00035112"/>
    </source>
</evidence>
<keyword evidence="7 10" id="KW-0472">Membrane</keyword>
<organism evidence="11 12">
    <name type="scientific">Rhypophila decipiens</name>
    <dbReference type="NCBI Taxonomy" id="261697"/>
    <lineage>
        <taxon>Eukaryota</taxon>
        <taxon>Fungi</taxon>
        <taxon>Dikarya</taxon>
        <taxon>Ascomycota</taxon>
        <taxon>Pezizomycotina</taxon>
        <taxon>Sordariomycetes</taxon>
        <taxon>Sordariomycetidae</taxon>
        <taxon>Sordariales</taxon>
        <taxon>Naviculisporaceae</taxon>
        <taxon>Rhypophila</taxon>
    </lineage>
</organism>
<dbReference type="AlphaFoldDB" id="A0AAN6YD25"/>
<keyword evidence="4 10" id="KW-1133">Transmembrane helix</keyword>
<accession>A0AAN6YD25</accession>
<sequence>MASSSSSARTAEYTLLQSWTKQPKSSSISSWLRTGLLLLVFTITTFVSFVLGRHSAEITNSSQVETDTNSEISFHNLPHTFVYNRTFSEGTHRTDQAWDALFPKQMGYFSHPQIAHGHRSTFSVYHYLHCLNGIRQGYWAVYDIATQETSTSQARGTHGHGKEDKGTKKILDIHNLPMMISPSHVRHCIDLLRQNLMCNADLTVEVKDDKAGGVHGFGTQHQCVDWEELGGWVGEWEHKRD</sequence>
<keyword evidence="3 10" id="KW-0812">Transmembrane</keyword>
<dbReference type="GO" id="GO:0043386">
    <property type="term" value="P:mycotoxin biosynthetic process"/>
    <property type="evidence" value="ECO:0007669"/>
    <property type="project" value="InterPro"/>
</dbReference>
<dbReference type="GO" id="GO:0016020">
    <property type="term" value="C:membrane"/>
    <property type="evidence" value="ECO:0007669"/>
    <property type="project" value="UniProtKB-SubCell"/>
</dbReference>
<evidence type="ECO:0000313" key="12">
    <source>
        <dbReference type="Proteomes" id="UP001301769"/>
    </source>
</evidence>
<evidence type="ECO:0000256" key="10">
    <source>
        <dbReference type="SAM" id="Phobius"/>
    </source>
</evidence>
<dbReference type="EMBL" id="MU858103">
    <property type="protein sequence ID" value="KAK4213822.1"/>
    <property type="molecule type" value="Genomic_DNA"/>
</dbReference>
<feature type="transmembrane region" description="Helical" evidence="10">
    <location>
        <begin position="31"/>
        <end position="51"/>
    </location>
</feature>
<comment type="similarity">
    <text evidence="9">Belongs to the ustYa family.</text>
</comment>
<evidence type="ECO:0000256" key="6">
    <source>
        <dbReference type="ARBA" id="ARBA00023026"/>
    </source>
</evidence>
<evidence type="ECO:0000256" key="1">
    <source>
        <dbReference type="ARBA" id="ARBA00004167"/>
    </source>
</evidence>